<evidence type="ECO:0000256" key="2">
    <source>
        <dbReference type="ARBA" id="ARBA00022679"/>
    </source>
</evidence>
<dbReference type="InterPro" id="IPR027417">
    <property type="entry name" value="P-loop_NTPase"/>
</dbReference>
<evidence type="ECO:0000256" key="1">
    <source>
        <dbReference type="ARBA" id="ARBA00005842"/>
    </source>
</evidence>
<evidence type="ECO:0000256" key="3">
    <source>
        <dbReference type="ARBA" id="ARBA00022712"/>
    </source>
</evidence>
<dbReference type="HOGENOM" id="CLU_2313343_0_0_1"/>
<proteinExistence type="inferred from homology"/>
<comment type="similarity">
    <text evidence="1">Belongs to the IPP transferase family.</text>
</comment>
<dbReference type="Pfam" id="PF01745">
    <property type="entry name" value="IPT"/>
    <property type="match status" value="1"/>
</dbReference>
<evidence type="ECO:0000256" key="4">
    <source>
        <dbReference type="ARBA" id="ARBA00022741"/>
    </source>
</evidence>
<evidence type="ECO:0000313" key="6">
    <source>
        <dbReference type="EnsemblPlants" id="OB05G32470.1"/>
    </source>
</evidence>
<keyword evidence="4" id="KW-0547">Nucleotide-binding</keyword>
<dbReference type="AlphaFoldDB" id="J3M9H3"/>
<dbReference type="Proteomes" id="UP000006038">
    <property type="component" value="Chromosome 5"/>
</dbReference>
<dbReference type="STRING" id="4533.J3M9H3"/>
<keyword evidence="2" id="KW-0808">Transferase</keyword>
<evidence type="ECO:0000256" key="5">
    <source>
        <dbReference type="ARBA" id="ARBA00022840"/>
    </source>
</evidence>
<keyword evidence="7" id="KW-1185">Reference proteome</keyword>
<dbReference type="EnsemblPlants" id="OB05G32470.1">
    <property type="protein sequence ID" value="OB05G32470.1"/>
    <property type="gene ID" value="OB05G32470"/>
</dbReference>
<dbReference type="SUPFAM" id="SSF52540">
    <property type="entry name" value="P-loop containing nucleoside triphosphate hydrolases"/>
    <property type="match status" value="1"/>
</dbReference>
<reference evidence="6" key="1">
    <citation type="journal article" date="2013" name="Nat. Commun.">
        <title>Whole-genome sequencing of Oryza brachyantha reveals mechanisms underlying Oryza genome evolution.</title>
        <authorList>
            <person name="Chen J."/>
            <person name="Huang Q."/>
            <person name="Gao D."/>
            <person name="Wang J."/>
            <person name="Lang Y."/>
            <person name="Liu T."/>
            <person name="Li B."/>
            <person name="Bai Z."/>
            <person name="Luis Goicoechea J."/>
            <person name="Liang C."/>
            <person name="Chen C."/>
            <person name="Zhang W."/>
            <person name="Sun S."/>
            <person name="Liao Y."/>
            <person name="Zhang X."/>
            <person name="Yang L."/>
            <person name="Song C."/>
            <person name="Wang M."/>
            <person name="Shi J."/>
            <person name="Liu G."/>
            <person name="Liu J."/>
            <person name="Zhou H."/>
            <person name="Zhou W."/>
            <person name="Yu Q."/>
            <person name="An N."/>
            <person name="Chen Y."/>
            <person name="Cai Q."/>
            <person name="Wang B."/>
            <person name="Liu B."/>
            <person name="Min J."/>
            <person name="Huang Y."/>
            <person name="Wu H."/>
            <person name="Li Z."/>
            <person name="Zhang Y."/>
            <person name="Yin Y."/>
            <person name="Song W."/>
            <person name="Jiang J."/>
            <person name="Jackson S.A."/>
            <person name="Wing R.A."/>
            <person name="Wang J."/>
            <person name="Chen M."/>
        </authorList>
    </citation>
    <scope>NUCLEOTIDE SEQUENCE [LARGE SCALE GENOMIC DNA]</scope>
    <source>
        <strain evidence="6">cv. IRGC 101232</strain>
    </source>
</reference>
<evidence type="ECO:0000313" key="7">
    <source>
        <dbReference type="Proteomes" id="UP000006038"/>
    </source>
</evidence>
<name>J3M9H3_ORYBR</name>
<dbReference type="GO" id="GO:0005739">
    <property type="term" value="C:mitochondrion"/>
    <property type="evidence" value="ECO:0007669"/>
    <property type="project" value="TreeGrafter"/>
</dbReference>
<reference evidence="6" key="2">
    <citation type="submission" date="2013-04" db="UniProtKB">
        <authorList>
            <consortium name="EnsemblPlants"/>
        </authorList>
    </citation>
    <scope>IDENTIFICATION</scope>
</reference>
<dbReference type="PANTHER" id="PTHR11088:SF86">
    <property type="entry name" value="ADENYLATE ISOPENTENYLTRANSFERASE 4-RELATED"/>
    <property type="match status" value="1"/>
</dbReference>
<dbReference type="Gramene" id="OB05G32470.1">
    <property type="protein sequence ID" value="OB05G32470.1"/>
    <property type="gene ID" value="OB05G32470"/>
</dbReference>
<dbReference type="PANTHER" id="PTHR11088">
    <property type="entry name" value="TRNA DIMETHYLALLYLTRANSFERASE"/>
    <property type="match status" value="1"/>
</dbReference>
<dbReference type="GO" id="GO:0005524">
    <property type="term" value="F:ATP binding"/>
    <property type="evidence" value="ECO:0007669"/>
    <property type="project" value="UniProtKB-KW"/>
</dbReference>
<dbReference type="InterPro" id="IPR039657">
    <property type="entry name" value="Dimethylallyltransferase"/>
</dbReference>
<keyword evidence="5" id="KW-0067">ATP-binding</keyword>
<dbReference type="GO" id="GO:0052381">
    <property type="term" value="F:tRNA dimethylallyltransferase activity"/>
    <property type="evidence" value="ECO:0007669"/>
    <property type="project" value="TreeGrafter"/>
</dbReference>
<dbReference type="Gene3D" id="3.40.50.300">
    <property type="entry name" value="P-loop containing nucleotide triphosphate hydrolases"/>
    <property type="match status" value="1"/>
</dbReference>
<sequence length="100" mass="10077">MGAARCSGFASGGEDTRMVVIVGATGTGKTKLSIDAARALGGEVVNADKIQLYDGLDVTTNKVSLDDRRGVPHHLLGAVRADAGELPAASFRSLAAAPAA</sequence>
<keyword evidence="3" id="KW-0203">Cytokinin biosynthesis</keyword>
<dbReference type="OMA" id="VFIMRAT"/>
<dbReference type="eggNOG" id="KOG1384">
    <property type="taxonomic scope" value="Eukaryota"/>
</dbReference>
<accession>J3M9H3</accession>
<dbReference type="GO" id="GO:0006400">
    <property type="term" value="P:tRNA modification"/>
    <property type="evidence" value="ECO:0007669"/>
    <property type="project" value="TreeGrafter"/>
</dbReference>
<organism evidence="6">
    <name type="scientific">Oryza brachyantha</name>
    <name type="common">malo sina</name>
    <dbReference type="NCBI Taxonomy" id="4533"/>
    <lineage>
        <taxon>Eukaryota</taxon>
        <taxon>Viridiplantae</taxon>
        <taxon>Streptophyta</taxon>
        <taxon>Embryophyta</taxon>
        <taxon>Tracheophyta</taxon>
        <taxon>Spermatophyta</taxon>
        <taxon>Magnoliopsida</taxon>
        <taxon>Liliopsida</taxon>
        <taxon>Poales</taxon>
        <taxon>Poaceae</taxon>
        <taxon>BOP clade</taxon>
        <taxon>Oryzoideae</taxon>
        <taxon>Oryzeae</taxon>
        <taxon>Oryzinae</taxon>
        <taxon>Oryza</taxon>
    </lineage>
</organism>
<protein>
    <submittedName>
        <fullName evidence="6">Uncharacterized protein</fullName>
    </submittedName>
</protein>
<dbReference type="GO" id="GO:0009691">
    <property type="term" value="P:cytokinin biosynthetic process"/>
    <property type="evidence" value="ECO:0007669"/>
    <property type="project" value="UniProtKB-KW"/>
</dbReference>